<dbReference type="Gene3D" id="2.10.10.30">
    <property type="match status" value="1"/>
</dbReference>
<reference evidence="2" key="1">
    <citation type="submission" date="2018-05" db="EMBL/GenBank/DDBJ databases">
        <authorList>
            <person name="Lanie J.A."/>
            <person name="Ng W.-L."/>
            <person name="Kazmierczak K.M."/>
            <person name="Andrzejewski T.M."/>
            <person name="Davidsen T.M."/>
            <person name="Wayne K.J."/>
            <person name="Tettelin H."/>
            <person name="Glass J.I."/>
            <person name="Rusch D."/>
            <person name="Podicherti R."/>
            <person name="Tsui H.-C.T."/>
            <person name="Winkler M.E."/>
        </authorList>
    </citation>
    <scope>NUCLEOTIDE SEQUENCE</scope>
</reference>
<organism evidence="2">
    <name type="scientific">marine metagenome</name>
    <dbReference type="NCBI Taxonomy" id="408172"/>
    <lineage>
        <taxon>unclassified sequences</taxon>
        <taxon>metagenomes</taxon>
        <taxon>ecological metagenomes</taxon>
    </lineage>
</organism>
<name>A0A382KFR7_9ZZZZ</name>
<accession>A0A382KFR7</accession>
<proteinExistence type="predicted"/>
<evidence type="ECO:0000313" key="2">
    <source>
        <dbReference type="EMBL" id="SVC23059.1"/>
    </source>
</evidence>
<feature type="domain" description="Major tropism determinant N-terminal" evidence="1">
    <location>
        <begin position="5"/>
        <end position="40"/>
    </location>
</feature>
<gene>
    <name evidence="2" type="ORF">METZ01_LOCUS275913</name>
</gene>
<dbReference type="AlphaFoldDB" id="A0A382KFR7"/>
<dbReference type="InterPro" id="IPR041352">
    <property type="entry name" value="Mtd_N"/>
</dbReference>
<evidence type="ECO:0000259" key="1">
    <source>
        <dbReference type="Pfam" id="PF18454"/>
    </source>
</evidence>
<sequence>MSKQVKERRGTTLEHSEFTGAEAEITVDTTDWTAVVHDGSIAGGHPLGKADASNIDLSDRIAVNELATIEGNAGDVLQTDGAGSVSFVAPGGITSNSVGVIELDTSEGLAGTVLTTDGAGGLSFIPPSVGIAELELTDGTDGQVITTNGAGTITFESVDGEKIEITSQATGDMMWYDGTKWVVLAAGAADSTLVMNASGTAPEWISFGGGGA</sequence>
<dbReference type="EMBL" id="UINC01080271">
    <property type="protein sequence ID" value="SVC23059.1"/>
    <property type="molecule type" value="Genomic_DNA"/>
</dbReference>
<protein>
    <recommendedName>
        <fullName evidence="1">Major tropism determinant N-terminal domain-containing protein</fullName>
    </recommendedName>
</protein>
<dbReference type="Pfam" id="PF18454">
    <property type="entry name" value="Mtd_N"/>
    <property type="match status" value="1"/>
</dbReference>